<feature type="domain" description="DNA replication regulator Sld3 C-terminal" evidence="2">
    <location>
        <begin position="481"/>
        <end position="587"/>
    </location>
</feature>
<protein>
    <recommendedName>
        <fullName evidence="2">DNA replication regulator Sld3 C-terminal domain-containing protein</fullName>
    </recommendedName>
</protein>
<feature type="domain" description="DNA replication regulator Sld3 C-terminal" evidence="2">
    <location>
        <begin position="304"/>
        <end position="475"/>
    </location>
</feature>
<feature type="region of interest" description="Disordered" evidence="1">
    <location>
        <begin position="361"/>
        <end position="391"/>
    </location>
</feature>
<dbReference type="Pfam" id="PF08639">
    <property type="entry name" value="Sld3_STD"/>
    <property type="match status" value="3"/>
</dbReference>
<dbReference type="InParanoid" id="A0A3N4LZL7"/>
<accession>A0A3N4LZL7</accession>
<dbReference type="Gene3D" id="1.20.58.2130">
    <property type="match status" value="1"/>
</dbReference>
<dbReference type="GO" id="GO:0031261">
    <property type="term" value="C:DNA replication preinitiation complex"/>
    <property type="evidence" value="ECO:0007669"/>
    <property type="project" value="TreeGrafter"/>
</dbReference>
<keyword evidence="4" id="KW-1185">Reference proteome</keyword>
<evidence type="ECO:0000313" key="3">
    <source>
        <dbReference type="EMBL" id="RPB28250.1"/>
    </source>
</evidence>
<name>A0A3N4LZL7_9PEZI</name>
<dbReference type="EMBL" id="ML121529">
    <property type="protein sequence ID" value="RPB28250.1"/>
    <property type="molecule type" value="Genomic_DNA"/>
</dbReference>
<dbReference type="InterPro" id="IPR042511">
    <property type="entry name" value="Sld3"/>
</dbReference>
<feature type="domain" description="DNA replication regulator Sld3 C-terminal" evidence="2">
    <location>
        <begin position="215"/>
        <end position="295"/>
    </location>
</feature>
<dbReference type="InterPro" id="IPR013948">
    <property type="entry name" value="DNA_replication_reg_Sld3_C"/>
</dbReference>
<dbReference type="FunCoup" id="A0A3N4LZL7">
    <property type="interactions" value="63"/>
</dbReference>
<dbReference type="AlphaFoldDB" id="A0A3N4LZL7"/>
<organism evidence="3 4">
    <name type="scientific">Terfezia boudieri ATCC MYA-4762</name>
    <dbReference type="NCBI Taxonomy" id="1051890"/>
    <lineage>
        <taxon>Eukaryota</taxon>
        <taxon>Fungi</taxon>
        <taxon>Dikarya</taxon>
        <taxon>Ascomycota</taxon>
        <taxon>Pezizomycotina</taxon>
        <taxon>Pezizomycetes</taxon>
        <taxon>Pezizales</taxon>
        <taxon>Pezizaceae</taxon>
        <taxon>Terfezia</taxon>
    </lineage>
</organism>
<dbReference type="PANTHER" id="PTHR28067:SF1">
    <property type="entry name" value="DNA REPLICATION REGULATOR SLD3"/>
    <property type="match status" value="1"/>
</dbReference>
<evidence type="ECO:0000259" key="2">
    <source>
        <dbReference type="Pfam" id="PF08639"/>
    </source>
</evidence>
<dbReference type="PANTHER" id="PTHR28067">
    <property type="entry name" value="DNA REPLICATION REGULATOR SLD3"/>
    <property type="match status" value="1"/>
</dbReference>
<dbReference type="GO" id="GO:0006270">
    <property type="term" value="P:DNA replication initiation"/>
    <property type="evidence" value="ECO:0007669"/>
    <property type="project" value="InterPro"/>
</dbReference>
<feature type="compositionally biased region" description="Polar residues" evidence="1">
    <location>
        <begin position="488"/>
        <end position="501"/>
    </location>
</feature>
<evidence type="ECO:0000256" key="1">
    <source>
        <dbReference type="SAM" id="MobiDB-lite"/>
    </source>
</evidence>
<dbReference type="STRING" id="1051890.A0A3N4LZL7"/>
<feature type="region of interest" description="Disordered" evidence="1">
    <location>
        <begin position="463"/>
        <end position="504"/>
    </location>
</feature>
<proteinExistence type="predicted"/>
<dbReference type="Proteomes" id="UP000267821">
    <property type="component" value="Unassembled WGS sequence"/>
</dbReference>
<dbReference type="OrthoDB" id="5395343at2759"/>
<evidence type="ECO:0000313" key="4">
    <source>
        <dbReference type="Proteomes" id="UP000267821"/>
    </source>
</evidence>
<feature type="compositionally biased region" description="Basic residues" evidence="1">
    <location>
        <begin position="373"/>
        <end position="386"/>
    </location>
</feature>
<reference evidence="3 4" key="1">
    <citation type="journal article" date="2018" name="Nat. Ecol. Evol.">
        <title>Pezizomycetes genomes reveal the molecular basis of ectomycorrhizal truffle lifestyle.</title>
        <authorList>
            <person name="Murat C."/>
            <person name="Payen T."/>
            <person name="Noel B."/>
            <person name="Kuo A."/>
            <person name="Morin E."/>
            <person name="Chen J."/>
            <person name="Kohler A."/>
            <person name="Krizsan K."/>
            <person name="Balestrini R."/>
            <person name="Da Silva C."/>
            <person name="Montanini B."/>
            <person name="Hainaut M."/>
            <person name="Levati E."/>
            <person name="Barry K.W."/>
            <person name="Belfiori B."/>
            <person name="Cichocki N."/>
            <person name="Clum A."/>
            <person name="Dockter R.B."/>
            <person name="Fauchery L."/>
            <person name="Guy J."/>
            <person name="Iotti M."/>
            <person name="Le Tacon F."/>
            <person name="Lindquist E.A."/>
            <person name="Lipzen A."/>
            <person name="Malagnac F."/>
            <person name="Mello A."/>
            <person name="Molinier V."/>
            <person name="Miyauchi S."/>
            <person name="Poulain J."/>
            <person name="Riccioni C."/>
            <person name="Rubini A."/>
            <person name="Sitrit Y."/>
            <person name="Splivallo R."/>
            <person name="Traeger S."/>
            <person name="Wang M."/>
            <person name="Zifcakova L."/>
            <person name="Wipf D."/>
            <person name="Zambonelli A."/>
            <person name="Paolocci F."/>
            <person name="Nowrousian M."/>
            <person name="Ottonello S."/>
            <person name="Baldrian P."/>
            <person name="Spatafora J.W."/>
            <person name="Henrissat B."/>
            <person name="Nagy L.G."/>
            <person name="Aury J.M."/>
            <person name="Wincker P."/>
            <person name="Grigoriev I.V."/>
            <person name="Bonfante P."/>
            <person name="Martin F.M."/>
        </authorList>
    </citation>
    <scope>NUCLEOTIDE SEQUENCE [LARGE SCALE GENOMIC DNA]</scope>
    <source>
        <strain evidence="3 4">ATCC MYA-4762</strain>
    </source>
</reference>
<gene>
    <name evidence="3" type="ORF">L211DRAFT_886705</name>
</gene>
<sequence>MSTIASVSRKRKRDEEKVLLGEPFVIQPHLTSVFDTSLKITPAVLFPRKYIPLSWLTGVPSRLFSAVIPALDSPGNILITKTDGERQLSAVEKVSDGVFTLFKLSPLVKLKDVRRLAQLARKAVSPDLEKVVLGKKCLEKDWWADLVMDNFTVGMGESTCHTVVLSMIHPSKAKQNIKTPLANDNLRLSTEASELRLLSPPAEIIVFKEPTPTEALEQTRAQYLEALYVAKTSIAYFAKSTLSRTRVKFQQDATEDPSSSPPSIPQLVEFLQGMIIPLDKMDIKFRKVIMQVATEEAIQDTTIFKTGEESYVQRWLSMNFKDKVLQSSDPALKRQTEDLKIRETELQIILLLEILALTKDRTPPSEPVEDSKKKKSKKKSSSKKKIKGTEPPDPSVLLDLLLDRLCIWRSIGSLEPPAEGERPKSSYTKGGEEDRLKNFCIEVVMPFYSSRLPDICSMIQKKIGGTSAPPVSTRKPSIEPAKRRKVQLSRSKTAPATSLSREPTPASLLAVPKAASKNVDLGAVAKKTLQKREIQMPALTAKPVVNVEEELKDAIRALARPNRIAVGAEIMDAATKRMSTGGSSMRSNLSSP</sequence>